<name>A0A2N5XXA0_9HYPH</name>
<evidence type="ECO:0000313" key="6">
    <source>
        <dbReference type="EMBL" id="PLW79065.1"/>
    </source>
</evidence>
<organism evidence="6 7">
    <name type="scientific">Cohaesibacter celericrescens</name>
    <dbReference type="NCBI Taxonomy" id="2067669"/>
    <lineage>
        <taxon>Bacteria</taxon>
        <taxon>Pseudomonadati</taxon>
        <taxon>Pseudomonadota</taxon>
        <taxon>Alphaproteobacteria</taxon>
        <taxon>Hyphomicrobiales</taxon>
        <taxon>Cohaesibacteraceae</taxon>
    </lineage>
</organism>
<evidence type="ECO:0000256" key="4">
    <source>
        <dbReference type="ARBA" id="ARBA00022807"/>
    </source>
</evidence>
<comment type="caution">
    <text evidence="6">The sequence shown here is derived from an EMBL/GenBank/DDBJ whole genome shotgun (WGS) entry which is preliminary data.</text>
</comment>
<dbReference type="OrthoDB" id="7992881at2"/>
<keyword evidence="4" id="KW-0788">Thiol protease</keyword>
<dbReference type="Proteomes" id="UP000234881">
    <property type="component" value="Unassembled WGS sequence"/>
</dbReference>
<reference evidence="6 7" key="1">
    <citation type="submission" date="2018-01" db="EMBL/GenBank/DDBJ databases">
        <title>The draft genome sequence of Cohaesibacter sp. H1304.</title>
        <authorList>
            <person name="Wang N.-N."/>
            <person name="Du Z.-J."/>
        </authorList>
    </citation>
    <scope>NUCLEOTIDE SEQUENCE [LARGE SCALE GENOMIC DNA]</scope>
    <source>
        <strain evidence="6 7">H1304</strain>
    </source>
</reference>
<keyword evidence="3" id="KW-0378">Hydrolase</keyword>
<evidence type="ECO:0000256" key="1">
    <source>
        <dbReference type="ARBA" id="ARBA00007074"/>
    </source>
</evidence>
<keyword evidence="2" id="KW-0645">Protease</keyword>
<feature type="domain" description="NlpC/P60" evidence="5">
    <location>
        <begin position="9"/>
        <end position="121"/>
    </location>
</feature>
<proteinExistence type="inferred from homology"/>
<dbReference type="SUPFAM" id="SSF54001">
    <property type="entry name" value="Cysteine proteinases"/>
    <property type="match status" value="1"/>
</dbReference>
<comment type="similarity">
    <text evidence="1">Belongs to the peptidase C40 family.</text>
</comment>
<accession>A0A2N5XXA0</accession>
<evidence type="ECO:0000256" key="3">
    <source>
        <dbReference type="ARBA" id="ARBA00022801"/>
    </source>
</evidence>
<protein>
    <recommendedName>
        <fullName evidence="5">NlpC/P60 domain-containing protein</fullName>
    </recommendedName>
</protein>
<evidence type="ECO:0000256" key="2">
    <source>
        <dbReference type="ARBA" id="ARBA00022670"/>
    </source>
</evidence>
<evidence type="ECO:0000259" key="5">
    <source>
        <dbReference type="Pfam" id="PF00877"/>
    </source>
</evidence>
<evidence type="ECO:0000313" key="7">
    <source>
        <dbReference type="Proteomes" id="UP000234881"/>
    </source>
</evidence>
<keyword evidence="7" id="KW-1185">Reference proteome</keyword>
<gene>
    <name evidence="6" type="ORF">C0081_02205</name>
</gene>
<sequence length="134" mass="15303">MHWATEYVGRRWSATGNGPDCFHCWSFVRWVQRVNFGRTVSEIPTPETLLDIVRLFRGHPELQRWRAVDTACEGDCVLMRQARYPVHVGVWVDVDGGGVLHCVQGHGVIFQSLSDLQQSGWNIHAYYRFQGSGS</sequence>
<dbReference type="EMBL" id="PKUQ01000001">
    <property type="protein sequence ID" value="PLW79065.1"/>
    <property type="molecule type" value="Genomic_DNA"/>
</dbReference>
<dbReference type="GO" id="GO:0006508">
    <property type="term" value="P:proteolysis"/>
    <property type="evidence" value="ECO:0007669"/>
    <property type="project" value="UniProtKB-KW"/>
</dbReference>
<dbReference type="Pfam" id="PF00877">
    <property type="entry name" value="NLPC_P60"/>
    <property type="match status" value="1"/>
</dbReference>
<dbReference type="Gene3D" id="3.90.1720.10">
    <property type="entry name" value="endopeptidase domain like (from Nostoc punctiforme)"/>
    <property type="match status" value="1"/>
</dbReference>
<dbReference type="AlphaFoldDB" id="A0A2N5XXA0"/>
<dbReference type="InterPro" id="IPR000064">
    <property type="entry name" value="NLP_P60_dom"/>
</dbReference>
<dbReference type="GO" id="GO:0008234">
    <property type="term" value="F:cysteine-type peptidase activity"/>
    <property type="evidence" value="ECO:0007669"/>
    <property type="project" value="UniProtKB-KW"/>
</dbReference>
<dbReference type="InterPro" id="IPR038765">
    <property type="entry name" value="Papain-like_cys_pep_sf"/>
</dbReference>
<dbReference type="RefSeq" id="WP_101532147.1">
    <property type="nucleotide sequence ID" value="NZ_PKUQ01000001.1"/>
</dbReference>